<proteinExistence type="predicted"/>
<sequence>MSDIHILARTEIERLLVFIDCLQDADHEHIRIVNGYPCESEVVTAFRKALDDIGFLVVFDWKAWLAEHETYQDIRNNIDEQIRNADIDTLRKLMTCYIRGDRFNEGMFAAVIQNGNVSIILRRLRELFPEE</sequence>
<dbReference type="EMBL" id="JAVYAA010000002">
    <property type="protein sequence ID" value="MDT8976327.1"/>
    <property type="molecule type" value="Genomic_DNA"/>
</dbReference>
<reference evidence="2" key="1">
    <citation type="submission" date="2023-09" db="EMBL/GenBank/DDBJ databases">
        <title>Paenibacillus sp. chi10 Genome sequencing and assembly.</title>
        <authorList>
            <person name="Kim I."/>
        </authorList>
    </citation>
    <scope>NUCLEOTIDE SEQUENCE [LARGE SCALE GENOMIC DNA]</scope>
    <source>
        <strain evidence="2">chi10</strain>
    </source>
</reference>
<evidence type="ECO:0000313" key="2">
    <source>
        <dbReference type="Proteomes" id="UP001250538"/>
    </source>
</evidence>
<comment type="caution">
    <text evidence="1">The sequence shown here is derived from an EMBL/GenBank/DDBJ whole genome shotgun (WGS) entry which is preliminary data.</text>
</comment>
<dbReference type="AlphaFoldDB" id="A0AAJ2JXV3"/>
<evidence type="ECO:0000313" key="1">
    <source>
        <dbReference type="EMBL" id="MDT8976327.1"/>
    </source>
</evidence>
<keyword evidence="2" id="KW-1185">Reference proteome</keyword>
<dbReference type="Pfam" id="PF20118">
    <property type="entry name" value="DUF6508"/>
    <property type="match status" value="1"/>
</dbReference>
<accession>A0AAJ2JXV3</accession>
<dbReference type="InterPro" id="IPR045425">
    <property type="entry name" value="DUF6508"/>
</dbReference>
<protein>
    <submittedName>
        <fullName evidence="1">DUF6508 domain-containing protein</fullName>
    </submittedName>
</protein>
<dbReference type="RefSeq" id="WP_315744840.1">
    <property type="nucleotide sequence ID" value="NZ_JAVYAA010000002.1"/>
</dbReference>
<gene>
    <name evidence="1" type="ORF">RQP50_08715</name>
</gene>
<name>A0AAJ2JXV3_9BACL</name>
<organism evidence="1 2">
    <name type="scientific">Paenibacillus suaedae</name>
    <dbReference type="NCBI Taxonomy" id="3077233"/>
    <lineage>
        <taxon>Bacteria</taxon>
        <taxon>Bacillati</taxon>
        <taxon>Bacillota</taxon>
        <taxon>Bacilli</taxon>
        <taxon>Bacillales</taxon>
        <taxon>Paenibacillaceae</taxon>
        <taxon>Paenibacillus</taxon>
    </lineage>
</organism>
<dbReference type="Proteomes" id="UP001250538">
    <property type="component" value="Unassembled WGS sequence"/>
</dbReference>